<dbReference type="Pfam" id="PF08284">
    <property type="entry name" value="RVP_2"/>
    <property type="match status" value="1"/>
</dbReference>
<reference evidence="1" key="1">
    <citation type="submission" date="2019-11" db="EMBL/GenBank/DDBJ databases">
        <authorList>
            <person name="Liu Y."/>
            <person name="Hou J."/>
            <person name="Li T.-Q."/>
            <person name="Guan C.-H."/>
            <person name="Wu X."/>
            <person name="Wu H.-Z."/>
            <person name="Ling F."/>
            <person name="Zhang R."/>
            <person name="Shi X.-G."/>
            <person name="Ren J.-P."/>
            <person name="Chen E.-F."/>
            <person name="Sun J.-M."/>
        </authorList>
    </citation>
    <scope>NUCLEOTIDE SEQUENCE</scope>
    <source>
        <strain evidence="1">Adult_tree_wgs_1</strain>
        <tissue evidence="1">Leaves</tissue>
    </source>
</reference>
<proteinExistence type="predicted"/>
<evidence type="ECO:0000313" key="1">
    <source>
        <dbReference type="EMBL" id="KAF7131596.1"/>
    </source>
</evidence>
<dbReference type="AlphaFoldDB" id="A0A834LES8"/>
<gene>
    <name evidence="1" type="ORF">RHSIM_Rhsim09G0045700</name>
</gene>
<protein>
    <submittedName>
        <fullName evidence="1">Uncharacterized protein</fullName>
    </submittedName>
</protein>
<evidence type="ECO:0000313" key="2">
    <source>
        <dbReference type="Proteomes" id="UP000626092"/>
    </source>
</evidence>
<sequence length="128" mass="14484">MEDQNPILDEDEEDGMEQMLGEEPQISLNALTGSISYRTMRVRGNVKKKHIIILIDSGSTRNFLNPEVVKRANIEIEDTDSLPVSVADGTRMMSTTMCKKFQWEMQGTNFQADMRILQLKGCDMVLGI</sequence>
<dbReference type="InterPro" id="IPR021109">
    <property type="entry name" value="Peptidase_aspartic_dom_sf"/>
</dbReference>
<dbReference type="Proteomes" id="UP000626092">
    <property type="component" value="Unassembled WGS sequence"/>
</dbReference>
<dbReference type="EMBL" id="WJXA01000009">
    <property type="protein sequence ID" value="KAF7131596.1"/>
    <property type="molecule type" value="Genomic_DNA"/>
</dbReference>
<dbReference type="OrthoDB" id="1934862at2759"/>
<comment type="caution">
    <text evidence="1">The sequence shown here is derived from an EMBL/GenBank/DDBJ whole genome shotgun (WGS) entry which is preliminary data.</text>
</comment>
<dbReference type="SUPFAM" id="SSF50630">
    <property type="entry name" value="Acid proteases"/>
    <property type="match status" value="1"/>
</dbReference>
<keyword evidence="2" id="KW-1185">Reference proteome</keyword>
<organism evidence="1 2">
    <name type="scientific">Rhododendron simsii</name>
    <name type="common">Sims's rhododendron</name>
    <dbReference type="NCBI Taxonomy" id="118357"/>
    <lineage>
        <taxon>Eukaryota</taxon>
        <taxon>Viridiplantae</taxon>
        <taxon>Streptophyta</taxon>
        <taxon>Embryophyta</taxon>
        <taxon>Tracheophyta</taxon>
        <taxon>Spermatophyta</taxon>
        <taxon>Magnoliopsida</taxon>
        <taxon>eudicotyledons</taxon>
        <taxon>Gunneridae</taxon>
        <taxon>Pentapetalae</taxon>
        <taxon>asterids</taxon>
        <taxon>Ericales</taxon>
        <taxon>Ericaceae</taxon>
        <taxon>Ericoideae</taxon>
        <taxon>Rhodoreae</taxon>
        <taxon>Rhododendron</taxon>
    </lineage>
</organism>
<dbReference type="CDD" id="cd00303">
    <property type="entry name" value="retropepsin_like"/>
    <property type="match status" value="1"/>
</dbReference>
<accession>A0A834LES8</accession>
<dbReference type="Gene3D" id="2.40.70.10">
    <property type="entry name" value="Acid Proteases"/>
    <property type="match status" value="1"/>
</dbReference>
<name>A0A834LES8_RHOSS</name>